<feature type="compositionally biased region" description="Basic and acidic residues" evidence="1">
    <location>
        <begin position="18"/>
        <end position="31"/>
    </location>
</feature>
<reference evidence="2 3" key="1">
    <citation type="submission" date="2019-03" db="EMBL/GenBank/DDBJ databases">
        <title>Draft genome sequences of novel Actinobacteria.</title>
        <authorList>
            <person name="Sahin N."/>
            <person name="Ay H."/>
            <person name="Saygin H."/>
        </authorList>
    </citation>
    <scope>NUCLEOTIDE SEQUENCE [LARGE SCALE GENOMIC DNA]</scope>
    <source>
        <strain evidence="2 3">JCM 13523</strain>
    </source>
</reference>
<keyword evidence="3" id="KW-1185">Reference proteome</keyword>
<feature type="compositionally biased region" description="Polar residues" evidence="1">
    <location>
        <begin position="37"/>
        <end position="50"/>
    </location>
</feature>
<accession>A0A4R4ZTH5</accession>
<feature type="compositionally biased region" description="Basic and acidic residues" evidence="1">
    <location>
        <begin position="52"/>
        <end position="62"/>
    </location>
</feature>
<comment type="caution">
    <text evidence="2">The sequence shown here is derived from an EMBL/GenBank/DDBJ whole genome shotgun (WGS) entry which is preliminary data.</text>
</comment>
<evidence type="ECO:0000313" key="2">
    <source>
        <dbReference type="EMBL" id="TDD62401.1"/>
    </source>
</evidence>
<sequence length="298" mass="32199">MVEDHTAGTEYTAADYTAVEKSEEKHRHDGEPPLNRYTLNSDEQPGTTSADLRPEPATDFRSEVPPAPTPDQLDFLVPPPTPRRPQPEPRTENHLSPSLPIPMPEPLAPRERPAAEYRPEQPIAEQPNPRPQPPQPPASTSYFSPAPPVAGSSWRTDQTTSWNSAQHHPEHDPVGDEQPSYGHRTTEYSTERAPERPIEQPVQPRPEEIVELPAPQAAEVPVERAPEPSIEPAPEQTASATPVPTPNPVPGWVISGGPASGPMRNEGDGRADADSPTAINPSPANPSSQVPSAPSPAE</sequence>
<feature type="compositionally biased region" description="Pro residues" evidence="1">
    <location>
        <begin position="128"/>
        <end position="137"/>
    </location>
</feature>
<proteinExistence type="predicted"/>
<feature type="compositionally biased region" description="Basic and acidic residues" evidence="1">
    <location>
        <begin position="184"/>
        <end position="198"/>
    </location>
</feature>
<feature type="non-terminal residue" evidence="2">
    <location>
        <position position="298"/>
    </location>
</feature>
<name>A0A4R4ZTH5_9ACTN</name>
<gene>
    <name evidence="2" type="ORF">E1263_04400</name>
</gene>
<feature type="compositionally biased region" description="Polar residues" evidence="1">
    <location>
        <begin position="153"/>
        <end position="166"/>
    </location>
</feature>
<dbReference type="EMBL" id="SMKX01000007">
    <property type="protein sequence ID" value="TDD62401.1"/>
    <property type="molecule type" value="Genomic_DNA"/>
</dbReference>
<organism evidence="2 3">
    <name type="scientific">Kribbella antibiotica</name>
    <dbReference type="NCBI Taxonomy" id="190195"/>
    <lineage>
        <taxon>Bacteria</taxon>
        <taxon>Bacillati</taxon>
        <taxon>Actinomycetota</taxon>
        <taxon>Actinomycetes</taxon>
        <taxon>Propionibacteriales</taxon>
        <taxon>Kribbellaceae</taxon>
        <taxon>Kribbella</taxon>
    </lineage>
</organism>
<dbReference type="AlphaFoldDB" id="A0A4R4ZTH5"/>
<feature type="compositionally biased region" description="Basic and acidic residues" evidence="1">
    <location>
        <begin position="108"/>
        <end position="119"/>
    </location>
</feature>
<dbReference type="Proteomes" id="UP000295124">
    <property type="component" value="Unassembled WGS sequence"/>
</dbReference>
<feature type="compositionally biased region" description="Low complexity" evidence="1">
    <location>
        <begin position="281"/>
        <end position="292"/>
    </location>
</feature>
<evidence type="ECO:0000256" key="1">
    <source>
        <dbReference type="SAM" id="MobiDB-lite"/>
    </source>
</evidence>
<evidence type="ECO:0000313" key="3">
    <source>
        <dbReference type="Proteomes" id="UP000295124"/>
    </source>
</evidence>
<protein>
    <submittedName>
        <fullName evidence="2">Uncharacterized protein</fullName>
    </submittedName>
</protein>
<feature type="region of interest" description="Disordered" evidence="1">
    <location>
        <begin position="1"/>
        <end position="298"/>
    </location>
</feature>